<feature type="transmembrane region" description="Helical" evidence="7">
    <location>
        <begin position="466"/>
        <end position="486"/>
    </location>
</feature>
<evidence type="ECO:0000256" key="5">
    <source>
        <dbReference type="ARBA" id="ARBA00022989"/>
    </source>
</evidence>
<keyword evidence="6 7" id="KW-0472">Membrane</keyword>
<dbReference type="KEGG" id="iho:Igni_0962"/>
<dbReference type="Proteomes" id="UP000000262">
    <property type="component" value="Chromosome"/>
</dbReference>
<keyword evidence="4 7" id="KW-0812">Transmembrane</keyword>
<feature type="transmembrane region" description="Helical" evidence="7">
    <location>
        <begin position="798"/>
        <end position="820"/>
    </location>
</feature>
<feature type="transmembrane region" description="Helical" evidence="7">
    <location>
        <begin position="396"/>
        <end position="419"/>
    </location>
</feature>
<sequence length="864" mass="95045">MKRTAFWIVIAAIAALFAAQLDRVLVYSETAMLPKDAESYKVKEVVNTYFKDMANNTLLFAIFETNVTDERAWNWYWTLKNETKLNMTSIYDIWKTSEKGLKKLYDASKNFKNMYEGLGEGLANLWAAVDVIHYIMVINGLYSLDKEEAVSTFQALVYGTPLENMTDVAELLYDAVASSGKDPTSVDEVFTLTVAYRKLKSGLESEYAKAYLDCLYKGLIGEVKGKKYWLDYPMDFESIKNKIMDDIKSVEPKSVRCFSNWFAAKVGLPGDIVEEVVVSAYEGKEVNLRGLALKLILEKEGDIIKTLFLSKDWKATIIRLPTNDYETAKRVKEEAIKLGKGILSKAYLLGPGVLSVELQEANIEDARRVQELSHALVLVVLFLITRSIVASVIPFLVVGIGIIVGMALAYFVGLAFPIYHIAKTLMITTGLGLGMDYSIFILARFKEEATKGLSPKEAAAVAAKRAGHAVGVSALAASLGFASLALSGTLMLDSMGLTIPLVVLATAATAMTLLPEVLSKIGEKSWFWWPGRLTVREERPFEGRPRTSVLVAVFVLAIILTAYSLVFYINYKGTSDTTLFLPEGTEAYEALLEFAQRFPPGAWGPVYLVSLNCDCHNVLESLKHNPAVATVIMPEDVPSLKKDGINLIMVIPNSQPFSEEAMKLVEEIRHIREDKCCLVGGTPAELLDTKVLVTKSFWSKVAPFAITATMLVLLVSTRRLPPVVSAAFSLVAAISWAVTLSHYLSLYAWGSPLYWITPLIAFVATLGIGTDYNVFYISRVLEELEKNVKNAVWAPVKSAAPVILGLASIMASAYLGMLVARSVALRQMGLALGFSALFAAINATLLNPVTLSIIVLIASILKKR</sequence>
<feature type="transmembrane region" description="Helical" evidence="7">
    <location>
        <begin position="498"/>
        <end position="518"/>
    </location>
</feature>
<feature type="transmembrane region" description="Helical" evidence="7">
    <location>
        <begin position="755"/>
        <end position="777"/>
    </location>
</feature>
<evidence type="ECO:0000256" key="1">
    <source>
        <dbReference type="ARBA" id="ARBA00004651"/>
    </source>
</evidence>
<dbReference type="GeneID" id="5562276"/>
<keyword evidence="10" id="KW-1185">Reference proteome</keyword>
<comment type="similarity">
    <text evidence="2">Belongs to the resistance-nodulation-cell division (RND) (TC 2.A.6) family. MmpL subfamily.</text>
</comment>
<evidence type="ECO:0000256" key="2">
    <source>
        <dbReference type="ARBA" id="ARBA00010157"/>
    </source>
</evidence>
<dbReference type="OrthoDB" id="42357at2157"/>
<dbReference type="eggNOG" id="arCOG02175">
    <property type="taxonomic scope" value="Archaea"/>
</dbReference>
<dbReference type="EMBL" id="CP000816">
    <property type="protein sequence ID" value="ABU82142.1"/>
    <property type="molecule type" value="Genomic_DNA"/>
</dbReference>
<dbReference type="GO" id="GO:0005886">
    <property type="term" value="C:plasma membrane"/>
    <property type="evidence" value="ECO:0007669"/>
    <property type="project" value="UniProtKB-SubCell"/>
</dbReference>
<evidence type="ECO:0000259" key="8">
    <source>
        <dbReference type="Pfam" id="PF03176"/>
    </source>
</evidence>
<feature type="domain" description="Membrane transport protein MMPL" evidence="8">
    <location>
        <begin position="643"/>
        <end position="849"/>
    </location>
</feature>
<dbReference type="HOGENOM" id="CLU_331400_0_0_2"/>
<dbReference type="Pfam" id="PF03176">
    <property type="entry name" value="MMPL"/>
    <property type="match status" value="2"/>
</dbReference>
<evidence type="ECO:0000313" key="9">
    <source>
        <dbReference type="EMBL" id="ABU82142.1"/>
    </source>
</evidence>
<dbReference type="Gene3D" id="1.20.1640.10">
    <property type="entry name" value="Multidrug efflux transporter AcrB transmembrane domain"/>
    <property type="match status" value="2"/>
</dbReference>
<feature type="transmembrane region" description="Helical" evidence="7">
    <location>
        <begin position="697"/>
        <end position="715"/>
    </location>
</feature>
<keyword evidence="3" id="KW-1003">Cell membrane</keyword>
<evidence type="ECO:0000256" key="6">
    <source>
        <dbReference type="ARBA" id="ARBA00023136"/>
    </source>
</evidence>
<evidence type="ECO:0000256" key="4">
    <source>
        <dbReference type="ARBA" id="ARBA00022692"/>
    </source>
</evidence>
<dbReference type="PhylomeDB" id="A8AB40"/>
<dbReference type="STRING" id="453591.Igni_0962"/>
<organism evidence="9 10">
    <name type="scientific">Ignicoccus hospitalis (strain KIN4/I / DSM 18386 / JCM 14125)</name>
    <dbReference type="NCBI Taxonomy" id="453591"/>
    <lineage>
        <taxon>Archaea</taxon>
        <taxon>Thermoproteota</taxon>
        <taxon>Thermoprotei</taxon>
        <taxon>Desulfurococcales</taxon>
        <taxon>Desulfurococcaceae</taxon>
        <taxon>Ignicoccus</taxon>
    </lineage>
</organism>
<dbReference type="InterPro" id="IPR004869">
    <property type="entry name" value="MMPL_dom"/>
</dbReference>
<dbReference type="RefSeq" id="WP_012123106.1">
    <property type="nucleotide sequence ID" value="NC_009776.1"/>
</dbReference>
<dbReference type="SUPFAM" id="SSF82866">
    <property type="entry name" value="Multidrug efflux transporter AcrB transmembrane domain"/>
    <property type="match status" value="2"/>
</dbReference>
<evidence type="ECO:0000256" key="3">
    <source>
        <dbReference type="ARBA" id="ARBA00022475"/>
    </source>
</evidence>
<feature type="transmembrane region" description="Helical" evidence="7">
    <location>
        <begin position="832"/>
        <end position="861"/>
    </location>
</feature>
<dbReference type="AlphaFoldDB" id="A8AB40"/>
<proteinExistence type="inferred from homology"/>
<reference evidence="9 10" key="1">
    <citation type="journal article" date="2008" name="Genome Biol.">
        <title>A genomic analysis of the archaeal system Ignicoccus hospitalis-Nanoarchaeum equitans.</title>
        <authorList>
            <person name="Podar M."/>
            <person name="Anderson I."/>
            <person name="Makarova K.S."/>
            <person name="Elkins J.G."/>
            <person name="Ivanova N."/>
            <person name="Wall M.A."/>
            <person name="Lykidis A."/>
            <person name="Mavromatis K."/>
            <person name="Sun H."/>
            <person name="Hudson M.E."/>
            <person name="Chen W."/>
            <person name="Deciu C."/>
            <person name="Hutchison D."/>
            <person name="Eads J.R."/>
            <person name="Anderson A."/>
            <person name="Fernandes F."/>
            <person name="Szeto E."/>
            <person name="Lapidus A."/>
            <person name="Kyrpides N.C."/>
            <person name="Saier M.H.Jr."/>
            <person name="Richardson P.M."/>
            <person name="Rachel R."/>
            <person name="Huber H."/>
            <person name="Eisen J.A."/>
            <person name="Koonin E.V."/>
            <person name="Keller M."/>
            <person name="Stetter K.O."/>
        </authorList>
    </citation>
    <scope>NUCLEOTIDE SEQUENCE [LARGE SCALE GENOMIC DNA]</scope>
    <source>
        <strain evidence="10">KIN4/I / DSM 18386 / JCM 14125</strain>
    </source>
</reference>
<evidence type="ECO:0000256" key="7">
    <source>
        <dbReference type="SAM" id="Phobius"/>
    </source>
</evidence>
<evidence type="ECO:0000313" key="10">
    <source>
        <dbReference type="Proteomes" id="UP000000262"/>
    </source>
</evidence>
<dbReference type="InterPro" id="IPR050545">
    <property type="entry name" value="Mycobact_MmpL"/>
</dbReference>
<dbReference type="PANTHER" id="PTHR33406:SF6">
    <property type="entry name" value="MEMBRANE PROTEIN YDGH-RELATED"/>
    <property type="match status" value="1"/>
</dbReference>
<keyword evidence="5 7" id="KW-1133">Transmembrane helix</keyword>
<comment type="subcellular location">
    <subcellularLocation>
        <location evidence="1">Cell membrane</location>
        <topology evidence="1">Multi-pass membrane protein</topology>
    </subcellularLocation>
</comment>
<feature type="domain" description="Membrane transport protein MMPL" evidence="8">
    <location>
        <begin position="304"/>
        <end position="540"/>
    </location>
</feature>
<feature type="transmembrane region" description="Helical" evidence="7">
    <location>
        <begin position="549"/>
        <end position="571"/>
    </location>
</feature>
<protein>
    <submittedName>
        <fullName evidence="9">MMPL domain protein</fullName>
    </submittedName>
</protein>
<feature type="transmembrane region" description="Helical" evidence="7">
    <location>
        <begin position="727"/>
        <end position="749"/>
    </location>
</feature>
<accession>A8AB40</accession>
<dbReference type="PANTHER" id="PTHR33406">
    <property type="entry name" value="MEMBRANE PROTEIN MJ1562-RELATED"/>
    <property type="match status" value="1"/>
</dbReference>
<name>A8AB40_IGNH4</name>
<gene>
    <name evidence="9" type="ordered locus">Igni_0962</name>
</gene>